<gene>
    <name evidence="1" type="ORF">SEMRO_101_G051680.1</name>
</gene>
<comment type="caution">
    <text evidence="1">The sequence shown here is derived from an EMBL/GenBank/DDBJ whole genome shotgun (WGS) entry which is preliminary data.</text>
</comment>
<organism evidence="1 2">
    <name type="scientific">Seminavis robusta</name>
    <dbReference type="NCBI Taxonomy" id="568900"/>
    <lineage>
        <taxon>Eukaryota</taxon>
        <taxon>Sar</taxon>
        <taxon>Stramenopiles</taxon>
        <taxon>Ochrophyta</taxon>
        <taxon>Bacillariophyta</taxon>
        <taxon>Bacillariophyceae</taxon>
        <taxon>Bacillariophycidae</taxon>
        <taxon>Naviculales</taxon>
        <taxon>Naviculaceae</taxon>
        <taxon>Seminavis</taxon>
    </lineage>
</organism>
<name>A0A9N8H8W4_9STRA</name>
<evidence type="ECO:0000313" key="1">
    <source>
        <dbReference type="EMBL" id="CAB9501163.1"/>
    </source>
</evidence>
<dbReference type="AlphaFoldDB" id="A0A9N8H8W4"/>
<sequence>MDPRWQDCAPTQPGSIPAQPKAAKMLSFYTNVLSSKYGAGNLVVMEDSFAFSNAQRYVEWQWYEFSGTRVFENLLEVLQDDEIHKFQFLLQQQVHVTPSNMAELACRELESCCASVQKSNATWADEGLDGMVDEGTPIVDTAFMTSTQYGEEDEGLDGMVDEGTPIVDTAFMTSTQYGEEDEALVDMDDYIHSHRRRSGFQDGNRTLPEPE</sequence>
<evidence type="ECO:0000313" key="2">
    <source>
        <dbReference type="Proteomes" id="UP001153069"/>
    </source>
</evidence>
<keyword evidence="2" id="KW-1185">Reference proteome</keyword>
<proteinExistence type="predicted"/>
<dbReference type="EMBL" id="CAICTM010000100">
    <property type="protein sequence ID" value="CAB9501163.1"/>
    <property type="molecule type" value="Genomic_DNA"/>
</dbReference>
<protein>
    <submittedName>
        <fullName evidence="1">Uncharacterized protein</fullName>
    </submittedName>
</protein>
<reference evidence="1" key="1">
    <citation type="submission" date="2020-06" db="EMBL/GenBank/DDBJ databases">
        <authorList>
            <consortium name="Plant Systems Biology data submission"/>
        </authorList>
    </citation>
    <scope>NUCLEOTIDE SEQUENCE</scope>
    <source>
        <strain evidence="1">D6</strain>
    </source>
</reference>
<dbReference type="Proteomes" id="UP001153069">
    <property type="component" value="Unassembled WGS sequence"/>
</dbReference>
<accession>A0A9N8H8W4</accession>